<evidence type="ECO:0000256" key="4">
    <source>
        <dbReference type="ARBA" id="ARBA00022842"/>
    </source>
</evidence>
<feature type="active site" description="Phosphoserine intermediate" evidence="9">
    <location>
        <position position="101"/>
    </location>
</feature>
<name>A0A926ENJ6_9FIRM</name>
<dbReference type="Pfam" id="PF02880">
    <property type="entry name" value="PGM_PMM_III"/>
    <property type="match status" value="1"/>
</dbReference>
<dbReference type="PANTHER" id="PTHR42946:SF1">
    <property type="entry name" value="PHOSPHOGLUCOMUTASE (ALPHA-D-GLUCOSE-1,6-BISPHOSPHATE-DEPENDENT)"/>
    <property type="match status" value="1"/>
</dbReference>
<gene>
    <name evidence="9" type="primary">glmM</name>
    <name evidence="16" type="ORF">H8705_04980</name>
</gene>
<dbReference type="FunFam" id="3.30.310.50:FF:000001">
    <property type="entry name" value="Phosphoglucosamine mutase"/>
    <property type="match status" value="1"/>
</dbReference>
<keyword evidence="2 9" id="KW-0597">Phosphoprotein</keyword>
<evidence type="ECO:0000259" key="15">
    <source>
        <dbReference type="Pfam" id="PF02880"/>
    </source>
</evidence>
<evidence type="ECO:0000256" key="3">
    <source>
        <dbReference type="ARBA" id="ARBA00022723"/>
    </source>
</evidence>
<dbReference type="GO" id="GO:0005829">
    <property type="term" value="C:cytosol"/>
    <property type="evidence" value="ECO:0007669"/>
    <property type="project" value="TreeGrafter"/>
</dbReference>
<dbReference type="GO" id="GO:0009252">
    <property type="term" value="P:peptidoglycan biosynthetic process"/>
    <property type="evidence" value="ECO:0007669"/>
    <property type="project" value="TreeGrafter"/>
</dbReference>
<feature type="binding site" evidence="9">
    <location>
        <position position="245"/>
    </location>
    <ligand>
        <name>Mg(2+)</name>
        <dbReference type="ChEBI" id="CHEBI:18420"/>
    </ligand>
</feature>
<dbReference type="Pfam" id="PF00408">
    <property type="entry name" value="PGM_PMM_IV"/>
    <property type="match status" value="1"/>
</dbReference>
<evidence type="ECO:0000313" key="17">
    <source>
        <dbReference type="Proteomes" id="UP000623678"/>
    </source>
</evidence>
<evidence type="ECO:0000256" key="9">
    <source>
        <dbReference type="HAMAP-Rule" id="MF_01554"/>
    </source>
</evidence>
<dbReference type="InterPro" id="IPR005844">
    <property type="entry name" value="A-D-PHexomutase_a/b/a-I"/>
</dbReference>
<dbReference type="PRINTS" id="PR00509">
    <property type="entry name" value="PGMPMM"/>
</dbReference>
<comment type="cofactor">
    <cofactor evidence="9">
        <name>Mg(2+)</name>
        <dbReference type="ChEBI" id="CHEBI:18420"/>
    </cofactor>
    <text evidence="9">Binds 1 Mg(2+) ion per subunit.</text>
</comment>
<feature type="binding site" evidence="9">
    <location>
        <position position="241"/>
    </location>
    <ligand>
        <name>Mg(2+)</name>
        <dbReference type="ChEBI" id="CHEBI:18420"/>
    </ligand>
</feature>
<dbReference type="FunFam" id="3.40.120.10:FF:000001">
    <property type="entry name" value="Phosphoglucosamine mutase"/>
    <property type="match status" value="1"/>
</dbReference>
<proteinExistence type="inferred from homology"/>
<comment type="catalytic activity">
    <reaction evidence="6 9 11">
        <text>alpha-D-glucosamine 1-phosphate = D-glucosamine 6-phosphate</text>
        <dbReference type="Rhea" id="RHEA:23424"/>
        <dbReference type="ChEBI" id="CHEBI:58516"/>
        <dbReference type="ChEBI" id="CHEBI:58725"/>
        <dbReference type="EC" id="5.4.2.10"/>
    </reaction>
</comment>
<dbReference type="GO" id="GO:0000287">
    <property type="term" value="F:magnesium ion binding"/>
    <property type="evidence" value="ECO:0007669"/>
    <property type="project" value="UniProtKB-UniRule"/>
</dbReference>
<protein>
    <recommendedName>
        <fullName evidence="8 9">Phosphoglucosamine mutase</fullName>
        <ecNumber evidence="7 9">5.4.2.10</ecNumber>
    </recommendedName>
</protein>
<dbReference type="EC" id="5.4.2.10" evidence="7 9"/>
<dbReference type="NCBIfam" id="TIGR01455">
    <property type="entry name" value="glmM"/>
    <property type="match status" value="1"/>
</dbReference>
<reference evidence="16" key="1">
    <citation type="submission" date="2020-08" db="EMBL/GenBank/DDBJ databases">
        <title>Genome public.</title>
        <authorList>
            <person name="Liu C."/>
            <person name="Sun Q."/>
        </authorList>
    </citation>
    <scope>NUCLEOTIDE SEQUENCE</scope>
    <source>
        <strain evidence="16">NSJ-64</strain>
    </source>
</reference>
<dbReference type="InterPro" id="IPR050060">
    <property type="entry name" value="Phosphoglucosamine_mutase"/>
</dbReference>
<comment type="PTM">
    <text evidence="9">Activated by phosphorylation.</text>
</comment>
<comment type="function">
    <text evidence="9 11">Catalyzes the conversion of glucosamine-6-phosphate to glucosamine-1-phosphate.</text>
</comment>
<comment type="caution">
    <text evidence="16">The sequence shown here is derived from an EMBL/GenBank/DDBJ whole genome shotgun (WGS) entry which is preliminary data.</text>
</comment>
<evidence type="ECO:0000256" key="11">
    <source>
        <dbReference type="RuleBase" id="RU004327"/>
    </source>
</evidence>
<feature type="binding site" evidence="9">
    <location>
        <position position="243"/>
    </location>
    <ligand>
        <name>Mg(2+)</name>
        <dbReference type="ChEBI" id="CHEBI:18420"/>
    </ligand>
</feature>
<dbReference type="HAMAP" id="MF_01554_B">
    <property type="entry name" value="GlmM_B"/>
    <property type="match status" value="1"/>
</dbReference>
<feature type="domain" description="Alpha-D-phosphohexomutase alpha/beta/alpha" evidence="14">
    <location>
        <begin position="158"/>
        <end position="254"/>
    </location>
</feature>
<dbReference type="Pfam" id="PF02878">
    <property type="entry name" value="PGM_PMM_I"/>
    <property type="match status" value="1"/>
</dbReference>
<dbReference type="InterPro" id="IPR005841">
    <property type="entry name" value="Alpha-D-phosphohexomutase_SF"/>
</dbReference>
<dbReference type="GO" id="GO:0006048">
    <property type="term" value="P:UDP-N-acetylglucosamine biosynthetic process"/>
    <property type="evidence" value="ECO:0007669"/>
    <property type="project" value="TreeGrafter"/>
</dbReference>
<feature type="binding site" description="via phosphate group" evidence="9">
    <location>
        <position position="101"/>
    </location>
    <ligand>
        <name>Mg(2+)</name>
        <dbReference type="ChEBI" id="CHEBI:18420"/>
    </ligand>
</feature>
<dbReference type="PANTHER" id="PTHR42946">
    <property type="entry name" value="PHOSPHOHEXOSE MUTASE"/>
    <property type="match status" value="1"/>
</dbReference>
<accession>A0A926ENJ6</accession>
<dbReference type="RefSeq" id="WP_262394717.1">
    <property type="nucleotide sequence ID" value="NZ_JACRTD010000003.1"/>
</dbReference>
<dbReference type="Gene3D" id="3.40.120.10">
    <property type="entry name" value="Alpha-D-Glucose-1,6-Bisphosphate, subunit A, domain 3"/>
    <property type="match status" value="3"/>
</dbReference>
<dbReference type="InterPro" id="IPR036900">
    <property type="entry name" value="A-D-PHexomutase_C_sf"/>
</dbReference>
<dbReference type="CDD" id="cd05802">
    <property type="entry name" value="GlmM"/>
    <property type="match status" value="1"/>
</dbReference>
<feature type="domain" description="Alpha-D-phosphohexomutase alpha/beta/alpha" evidence="15">
    <location>
        <begin position="258"/>
        <end position="370"/>
    </location>
</feature>
<evidence type="ECO:0000256" key="2">
    <source>
        <dbReference type="ARBA" id="ARBA00022553"/>
    </source>
</evidence>
<evidence type="ECO:0000256" key="7">
    <source>
        <dbReference type="ARBA" id="ARBA00066330"/>
    </source>
</evidence>
<dbReference type="SUPFAM" id="SSF55957">
    <property type="entry name" value="Phosphoglucomutase, C-terminal domain"/>
    <property type="match status" value="1"/>
</dbReference>
<dbReference type="Pfam" id="PF02879">
    <property type="entry name" value="PGM_PMM_II"/>
    <property type="match status" value="1"/>
</dbReference>
<organism evidence="16 17">
    <name type="scientific">Youxingia wuxianensis</name>
    <dbReference type="NCBI Taxonomy" id="2763678"/>
    <lineage>
        <taxon>Bacteria</taxon>
        <taxon>Bacillati</taxon>
        <taxon>Bacillota</taxon>
        <taxon>Clostridia</taxon>
        <taxon>Eubacteriales</taxon>
        <taxon>Oscillospiraceae</taxon>
        <taxon>Youxingia</taxon>
    </lineage>
</organism>
<dbReference type="GO" id="GO:0004615">
    <property type="term" value="F:phosphomannomutase activity"/>
    <property type="evidence" value="ECO:0007669"/>
    <property type="project" value="TreeGrafter"/>
</dbReference>
<dbReference type="InterPro" id="IPR016066">
    <property type="entry name" value="A-D-PHexomutase_CS"/>
</dbReference>
<evidence type="ECO:0000256" key="10">
    <source>
        <dbReference type="RuleBase" id="RU004326"/>
    </source>
</evidence>
<dbReference type="GO" id="GO:0008966">
    <property type="term" value="F:phosphoglucosamine mutase activity"/>
    <property type="evidence" value="ECO:0007669"/>
    <property type="project" value="UniProtKB-UniRule"/>
</dbReference>
<evidence type="ECO:0000256" key="6">
    <source>
        <dbReference type="ARBA" id="ARBA00050364"/>
    </source>
</evidence>
<dbReference type="InterPro" id="IPR005846">
    <property type="entry name" value="A-D-PHexomutase_a/b/a-III"/>
</dbReference>
<evidence type="ECO:0000256" key="1">
    <source>
        <dbReference type="ARBA" id="ARBA00010231"/>
    </source>
</evidence>
<dbReference type="InterPro" id="IPR016055">
    <property type="entry name" value="A-D-PHexomutase_a/b/a-I/II/III"/>
</dbReference>
<dbReference type="InterPro" id="IPR005845">
    <property type="entry name" value="A-D-PHexomutase_a/b/a-II"/>
</dbReference>
<keyword evidence="17" id="KW-1185">Reference proteome</keyword>
<dbReference type="PROSITE" id="PS00710">
    <property type="entry name" value="PGM_PMM"/>
    <property type="match status" value="1"/>
</dbReference>
<dbReference type="AlphaFoldDB" id="A0A926ENJ6"/>
<dbReference type="Proteomes" id="UP000623678">
    <property type="component" value="Unassembled WGS sequence"/>
</dbReference>
<feature type="domain" description="Alpha-D-phosphohexomutase alpha/beta/alpha" evidence="13">
    <location>
        <begin position="3"/>
        <end position="134"/>
    </location>
</feature>
<dbReference type="SUPFAM" id="SSF53738">
    <property type="entry name" value="Phosphoglucomutase, first 3 domains"/>
    <property type="match status" value="3"/>
</dbReference>
<evidence type="ECO:0000256" key="5">
    <source>
        <dbReference type="ARBA" id="ARBA00023235"/>
    </source>
</evidence>
<evidence type="ECO:0000259" key="13">
    <source>
        <dbReference type="Pfam" id="PF02878"/>
    </source>
</evidence>
<comment type="similarity">
    <text evidence="1 9 10">Belongs to the phosphohexose mutase family.</text>
</comment>
<dbReference type="InterPro" id="IPR006352">
    <property type="entry name" value="GlmM_bact"/>
</dbReference>
<dbReference type="GO" id="GO:0005975">
    <property type="term" value="P:carbohydrate metabolic process"/>
    <property type="evidence" value="ECO:0007669"/>
    <property type="project" value="InterPro"/>
</dbReference>
<feature type="domain" description="Alpha-D-phosphohexomutase C-terminal" evidence="12">
    <location>
        <begin position="374"/>
        <end position="442"/>
    </location>
</feature>
<evidence type="ECO:0000259" key="14">
    <source>
        <dbReference type="Pfam" id="PF02879"/>
    </source>
</evidence>
<dbReference type="Gene3D" id="3.30.310.50">
    <property type="entry name" value="Alpha-D-phosphohexomutase, C-terminal domain"/>
    <property type="match status" value="1"/>
</dbReference>
<feature type="modified residue" description="Phosphoserine" evidence="9">
    <location>
        <position position="101"/>
    </location>
</feature>
<evidence type="ECO:0000259" key="12">
    <source>
        <dbReference type="Pfam" id="PF00408"/>
    </source>
</evidence>
<evidence type="ECO:0000256" key="8">
    <source>
        <dbReference type="ARBA" id="ARBA00068193"/>
    </source>
</evidence>
<keyword evidence="5 9" id="KW-0413">Isomerase</keyword>
<dbReference type="FunFam" id="3.40.120.10:FF:000002">
    <property type="entry name" value="Phosphoglucosamine mutase"/>
    <property type="match status" value="1"/>
</dbReference>
<dbReference type="InterPro" id="IPR005843">
    <property type="entry name" value="A-D-PHexomutase_C"/>
</dbReference>
<evidence type="ECO:0000313" key="16">
    <source>
        <dbReference type="EMBL" id="MBC8584931.1"/>
    </source>
</evidence>
<keyword evidence="4 9" id="KW-0460">Magnesium</keyword>
<dbReference type="EMBL" id="JACRTD010000003">
    <property type="protein sequence ID" value="MBC8584931.1"/>
    <property type="molecule type" value="Genomic_DNA"/>
</dbReference>
<keyword evidence="3 9" id="KW-0479">Metal-binding</keyword>
<sequence>MGRIFGTDGVRGIANGDLTIELAMNIGRAAGMVVEEAIGRRPTFLVGKDTRISSDMLEAAMAAGLCSAGANVIHLGVVPTPAVALLVKKYQAHAGIMLSASHNPFEYNGIKIFSAQGYKLLDAQEEEIEQIVLDNIKPYGIKTADEIGTISYADSAVEDYVEYLKTTIPCDLSGLKVAIDCSNGSASVTAEKLFGGLGARCHILNCTPDGKNINQGCGSTHMEGLCSVMRQGDYDVGLAFDGDADRCLAVDENGELVDGDKMIALFAHHMKGQGKLKNNTAVATVMSNLGLFKFAEKHGILTKATKVGDRYVLECMLQEDYRIGGEQSGHIIFLDHMTTGDGQLSGLQLLSILKETGRPLSEVASIMETYPQTLVNVHATPEMKAALDRDADIKETIQRLGAQLGDNGRILVRPSGTEPLIRVMVEGQDQQEISAIAEEIARTIQSKG</sequence>